<organism evidence="2 3">
    <name type="scientific">Odoribacter splanchnicus</name>
    <dbReference type="NCBI Taxonomy" id="28118"/>
    <lineage>
        <taxon>Bacteria</taxon>
        <taxon>Pseudomonadati</taxon>
        <taxon>Bacteroidota</taxon>
        <taxon>Bacteroidia</taxon>
        <taxon>Bacteroidales</taxon>
        <taxon>Odoribacteraceae</taxon>
        <taxon>Odoribacter</taxon>
    </lineage>
</organism>
<keyword evidence="2" id="KW-0238">DNA-binding</keyword>
<comment type="caution">
    <text evidence="2">The sequence shown here is derived from an EMBL/GenBank/DDBJ whole genome shotgun (WGS) entry which is preliminary data.</text>
</comment>
<dbReference type="GO" id="GO:0003677">
    <property type="term" value="F:DNA binding"/>
    <property type="evidence" value="ECO:0007669"/>
    <property type="project" value="UniProtKB-KW"/>
</dbReference>
<dbReference type="InterPro" id="IPR041657">
    <property type="entry name" value="HTH_17"/>
</dbReference>
<dbReference type="PANTHER" id="PTHR34585">
    <property type="match status" value="1"/>
</dbReference>
<reference evidence="2 3" key="1">
    <citation type="submission" date="2018-08" db="EMBL/GenBank/DDBJ databases">
        <title>A genome reference for cultivated species of the human gut microbiota.</title>
        <authorList>
            <person name="Zou Y."/>
            <person name="Xue W."/>
            <person name="Luo G."/>
        </authorList>
    </citation>
    <scope>NUCLEOTIDE SEQUENCE [LARGE SCALE GENOMIC DNA]</scope>
    <source>
        <strain evidence="2 3">AF14-6AC</strain>
    </source>
</reference>
<dbReference type="EMBL" id="QRYW01000040">
    <property type="protein sequence ID" value="RGV20368.1"/>
    <property type="molecule type" value="Genomic_DNA"/>
</dbReference>
<gene>
    <name evidence="2" type="ORF">DWW24_16190</name>
</gene>
<evidence type="ECO:0000259" key="1">
    <source>
        <dbReference type="Pfam" id="PF12728"/>
    </source>
</evidence>
<name>A0A412W7A0_9BACT</name>
<dbReference type="RefSeq" id="WP_118108394.1">
    <property type="nucleotide sequence ID" value="NZ_QRYI01000009.1"/>
</dbReference>
<proteinExistence type="predicted"/>
<feature type="domain" description="Helix-turn-helix" evidence="1">
    <location>
        <begin position="44"/>
        <end position="92"/>
    </location>
</feature>
<evidence type="ECO:0000313" key="2">
    <source>
        <dbReference type="EMBL" id="RGV20368.1"/>
    </source>
</evidence>
<evidence type="ECO:0000313" key="3">
    <source>
        <dbReference type="Proteomes" id="UP000283426"/>
    </source>
</evidence>
<accession>A0A412W7A0</accession>
<sequence length="99" mass="11593">MEKTEIITRENGKVTAFFKALDRILDNVEALTASFKPTLNGEHYLTDQEVSQRLHISRRILQEYRTTGKIPYILLGGKVLYKESDIENMLEKAYCRIWE</sequence>
<protein>
    <submittedName>
        <fullName evidence="2">DNA-binding protein</fullName>
    </submittedName>
</protein>
<dbReference type="PANTHER" id="PTHR34585:SF22">
    <property type="entry name" value="HELIX-TURN-HELIX DOMAIN-CONTAINING PROTEIN"/>
    <property type="match status" value="1"/>
</dbReference>
<dbReference type="Proteomes" id="UP000283426">
    <property type="component" value="Unassembled WGS sequence"/>
</dbReference>
<dbReference type="InterPro" id="IPR009061">
    <property type="entry name" value="DNA-bd_dom_put_sf"/>
</dbReference>
<dbReference type="AlphaFoldDB" id="A0A412W7A0"/>
<dbReference type="Pfam" id="PF12728">
    <property type="entry name" value="HTH_17"/>
    <property type="match status" value="1"/>
</dbReference>
<dbReference type="SUPFAM" id="SSF46955">
    <property type="entry name" value="Putative DNA-binding domain"/>
    <property type="match status" value="1"/>
</dbReference>